<feature type="transmembrane region" description="Helical" evidence="1">
    <location>
        <begin position="82"/>
        <end position="101"/>
    </location>
</feature>
<evidence type="ECO:0000313" key="2">
    <source>
        <dbReference type="Ensembl" id="ENSFTIP00000011003.1"/>
    </source>
</evidence>
<name>A0A8C4XNQ5_FALTI</name>
<dbReference type="OMA" id="LMLTIYQ"/>
<feature type="transmembrane region" description="Helical" evidence="1">
    <location>
        <begin position="107"/>
        <end position="125"/>
    </location>
</feature>
<keyword evidence="3" id="KW-1185">Reference proteome</keyword>
<feature type="transmembrane region" description="Helical" evidence="1">
    <location>
        <begin position="44"/>
        <end position="70"/>
    </location>
</feature>
<keyword evidence="1" id="KW-1133">Transmembrane helix</keyword>
<organism evidence="2 3">
    <name type="scientific">Falco tinnunculus</name>
    <name type="common">Common kestrel</name>
    <dbReference type="NCBI Taxonomy" id="100819"/>
    <lineage>
        <taxon>Eukaryota</taxon>
        <taxon>Metazoa</taxon>
        <taxon>Chordata</taxon>
        <taxon>Craniata</taxon>
        <taxon>Vertebrata</taxon>
        <taxon>Euteleostomi</taxon>
        <taxon>Archelosauria</taxon>
        <taxon>Archosauria</taxon>
        <taxon>Dinosauria</taxon>
        <taxon>Saurischia</taxon>
        <taxon>Theropoda</taxon>
        <taxon>Coelurosauria</taxon>
        <taxon>Aves</taxon>
        <taxon>Neognathae</taxon>
        <taxon>Neoaves</taxon>
        <taxon>Telluraves</taxon>
        <taxon>Australaves</taxon>
        <taxon>Falconiformes</taxon>
        <taxon>Falconidae</taxon>
        <taxon>Falco</taxon>
    </lineage>
</organism>
<protein>
    <submittedName>
        <fullName evidence="2">Uncharacterized protein</fullName>
    </submittedName>
</protein>
<keyword evidence="1" id="KW-0812">Transmembrane</keyword>
<dbReference type="PANTHER" id="PTHR11785:SF213">
    <property type="entry name" value="Y+L AMINO ACID TRANSPORTER 2"/>
    <property type="match status" value="1"/>
</dbReference>
<dbReference type="Proteomes" id="UP000694562">
    <property type="component" value="Unplaced"/>
</dbReference>
<dbReference type="InterPro" id="IPR050598">
    <property type="entry name" value="AminoAcid_Transporter"/>
</dbReference>
<evidence type="ECO:0000256" key="1">
    <source>
        <dbReference type="SAM" id="Phobius"/>
    </source>
</evidence>
<dbReference type="Gene3D" id="1.20.1740.10">
    <property type="entry name" value="Amino acid/polyamine transporter I"/>
    <property type="match status" value="1"/>
</dbReference>
<sequence length="227" mass="25506">MMIITVIMKRRRERIKSRGKGRKEHEVHNTTAHHPLTHGHCANWIIPIAVAMYCCSGLNSSMITAARPFYVGAREGHLPDSLSLGLITFLYLLVENVFFLIHYYCFNYWSCVGLSVAGLIYLRYMQPHRPQPLKVNLFFPIYCLCSLFLVIVSLYSNTINSLVIVGITLSGTPAHYLGVCLPVEKLPKHLQRPSGKQCHLVLCGTWECAINTITAIKKNPSALQPGP</sequence>
<dbReference type="PANTHER" id="PTHR11785">
    <property type="entry name" value="AMINO ACID TRANSPORTER"/>
    <property type="match status" value="1"/>
</dbReference>
<reference evidence="2" key="1">
    <citation type="submission" date="2025-08" db="UniProtKB">
        <authorList>
            <consortium name="Ensembl"/>
        </authorList>
    </citation>
    <scope>IDENTIFICATION</scope>
</reference>
<dbReference type="AlphaFoldDB" id="A0A8C4XNQ5"/>
<evidence type="ECO:0000313" key="3">
    <source>
        <dbReference type="Proteomes" id="UP000694562"/>
    </source>
</evidence>
<accession>A0A8C4XNQ5</accession>
<proteinExistence type="predicted"/>
<feature type="transmembrane region" description="Helical" evidence="1">
    <location>
        <begin position="137"/>
        <end position="156"/>
    </location>
</feature>
<dbReference type="GO" id="GO:0015179">
    <property type="term" value="F:L-amino acid transmembrane transporter activity"/>
    <property type="evidence" value="ECO:0007669"/>
    <property type="project" value="TreeGrafter"/>
</dbReference>
<dbReference type="Ensembl" id="ENSFTIT00000011485.1">
    <property type="protein sequence ID" value="ENSFTIP00000011003.1"/>
    <property type="gene ID" value="ENSFTIG00000007369.1"/>
</dbReference>
<keyword evidence="1" id="KW-0472">Membrane</keyword>
<dbReference type="OrthoDB" id="10062876at2759"/>
<reference evidence="2" key="2">
    <citation type="submission" date="2025-09" db="UniProtKB">
        <authorList>
            <consortium name="Ensembl"/>
        </authorList>
    </citation>
    <scope>IDENTIFICATION</scope>
</reference>